<dbReference type="Pfam" id="PF01471">
    <property type="entry name" value="PG_binding_1"/>
    <property type="match status" value="1"/>
</dbReference>
<dbReference type="RefSeq" id="WP_342772277.1">
    <property type="nucleotide sequence ID" value="NZ_RKQK01000001.1"/>
</dbReference>
<dbReference type="InterPro" id="IPR036366">
    <property type="entry name" value="PGBDSf"/>
</dbReference>
<proteinExistence type="predicted"/>
<dbReference type="Proteomes" id="UP000269689">
    <property type="component" value="Unassembled WGS sequence"/>
</dbReference>
<sequence>MLGKWHDLSRICAKFSPFRETDIRVKVDQMILKWTCEQMKQASIFYNQTRRLRWSAAVMCMGLAACQMAAPNDEILRAGDAATAPPGADPAACFGRHTTPAIVETVTEQVVVQPPQISADGTVSYPATYRTETRQEIVRERKELWFETLCEDALTPDFVASVQRALAVRGQYSGNANGKMDRATRRAIRAYQSAQGLDSEILSLAAARKLGLVALPRDDRDTAQ</sequence>
<keyword evidence="3" id="KW-1185">Reference proteome</keyword>
<evidence type="ECO:0000313" key="2">
    <source>
        <dbReference type="EMBL" id="RPE71036.1"/>
    </source>
</evidence>
<dbReference type="InterPro" id="IPR036365">
    <property type="entry name" value="PGBD-like_sf"/>
</dbReference>
<dbReference type="EMBL" id="RKQK01000001">
    <property type="protein sequence ID" value="RPE71036.1"/>
    <property type="molecule type" value="Genomic_DNA"/>
</dbReference>
<evidence type="ECO:0000259" key="1">
    <source>
        <dbReference type="Pfam" id="PF01471"/>
    </source>
</evidence>
<protein>
    <submittedName>
        <fullName evidence="2">Putative peptidoglycan binding protein</fullName>
    </submittedName>
</protein>
<dbReference type="SUPFAM" id="SSF47090">
    <property type="entry name" value="PGBD-like"/>
    <property type="match status" value="1"/>
</dbReference>
<feature type="domain" description="Peptidoglycan binding-like" evidence="1">
    <location>
        <begin position="157"/>
        <end position="197"/>
    </location>
</feature>
<gene>
    <name evidence="2" type="ORF">EDD53_0149</name>
</gene>
<organism evidence="2 3">
    <name type="scientific">Pacificibacter maritimus</name>
    <dbReference type="NCBI Taxonomy" id="762213"/>
    <lineage>
        <taxon>Bacteria</taxon>
        <taxon>Pseudomonadati</taxon>
        <taxon>Pseudomonadota</taxon>
        <taxon>Alphaproteobacteria</taxon>
        <taxon>Rhodobacterales</taxon>
        <taxon>Roseobacteraceae</taxon>
        <taxon>Pacificibacter</taxon>
    </lineage>
</organism>
<reference evidence="2 3" key="1">
    <citation type="submission" date="2018-11" db="EMBL/GenBank/DDBJ databases">
        <title>Genomic Encyclopedia of Type Strains, Phase IV (KMG-IV): sequencing the most valuable type-strain genomes for metagenomic binning, comparative biology and taxonomic classification.</title>
        <authorList>
            <person name="Goeker M."/>
        </authorList>
    </citation>
    <scope>NUCLEOTIDE SEQUENCE [LARGE SCALE GENOMIC DNA]</scope>
    <source>
        <strain evidence="2 3">DSM 104731</strain>
    </source>
</reference>
<accession>A0A3N4UK41</accession>
<comment type="caution">
    <text evidence="2">The sequence shown here is derived from an EMBL/GenBank/DDBJ whole genome shotgun (WGS) entry which is preliminary data.</text>
</comment>
<evidence type="ECO:0000313" key="3">
    <source>
        <dbReference type="Proteomes" id="UP000269689"/>
    </source>
</evidence>
<dbReference type="Gene3D" id="1.10.101.10">
    <property type="entry name" value="PGBD-like superfamily/PGBD"/>
    <property type="match status" value="1"/>
</dbReference>
<name>A0A3N4UK41_9RHOB</name>
<dbReference type="InterPro" id="IPR002477">
    <property type="entry name" value="Peptidoglycan-bd-like"/>
</dbReference>
<dbReference type="AlphaFoldDB" id="A0A3N4UK41"/>